<gene>
    <name evidence="1" type="ORF">DTO10_16735</name>
</gene>
<reference evidence="1 2" key="1">
    <citation type="submission" date="2018-07" db="EMBL/GenBank/DDBJ databases">
        <title>The molecular basis for the intramolecular migration of carboxyl group in the catabolism of para-hydroxybenzoate via gentisate.</title>
        <authorList>
            <person name="Zhao H."/>
            <person name="Xu Y."/>
            <person name="Lin S."/>
            <person name="Spain J.C."/>
            <person name="Zhou N.-Y."/>
        </authorList>
    </citation>
    <scope>NUCLEOTIDE SEQUENCE [LARGE SCALE GENOMIC DNA]</scope>
    <source>
        <strain evidence="1 2">PHB-7a</strain>
    </source>
</reference>
<keyword evidence="2" id="KW-1185">Reference proteome</keyword>
<dbReference type="InterPro" id="IPR009319">
    <property type="entry name" value="Phage_A118_VSP1"/>
</dbReference>
<sequence>MADFKELPTPSYEYEVATLRGYYEKAMASVSNELLRLGLTNFERAQIIATQAAIRGILKELDGEAADWAVLNIEKAATDGVVRSLVALGLAESAAEAVGIVRFNKLNRDFIKTAVADTQDDLLQITQNVDRKVRIAIRQAAAETMRSNLTQGINGTASLKRDLLAQLDAATKSGIIDASGRRWKPEVYAEMAVRTKMSRTHTEATTNDALGRNVLYGVISKHGAKDACAKWEGKIVKLVREAPGDYPYIGDLPRREIFHPCCRHLITPVRRPEREDG</sequence>
<dbReference type="Pfam" id="PF06152">
    <property type="entry name" value="Phage_min_cap2"/>
    <property type="match status" value="1"/>
</dbReference>
<accession>A0ABN5N6A8</accession>
<evidence type="ECO:0000313" key="1">
    <source>
        <dbReference type="EMBL" id="AXN39842.1"/>
    </source>
</evidence>
<dbReference type="EMBL" id="CP030926">
    <property type="protein sequence ID" value="AXN39842.1"/>
    <property type="molecule type" value="Genomic_DNA"/>
</dbReference>
<evidence type="ECO:0000313" key="2">
    <source>
        <dbReference type="Proteomes" id="UP000260457"/>
    </source>
</evidence>
<proteinExistence type="predicted"/>
<organism evidence="1 2">
    <name type="scientific">Peribacillus butanolivorans</name>
    <dbReference type="NCBI Taxonomy" id="421767"/>
    <lineage>
        <taxon>Bacteria</taxon>
        <taxon>Bacillati</taxon>
        <taxon>Bacillota</taxon>
        <taxon>Bacilli</taxon>
        <taxon>Bacillales</taxon>
        <taxon>Bacillaceae</taxon>
        <taxon>Peribacillus</taxon>
    </lineage>
</organism>
<protein>
    <submittedName>
        <fullName evidence="1">Minor capsid protein</fullName>
    </submittedName>
</protein>
<dbReference type="RefSeq" id="WP_116821563.1">
    <property type="nucleotide sequence ID" value="NZ_CP030926.1"/>
</dbReference>
<name>A0ABN5N6A8_9BACI</name>
<dbReference type="Proteomes" id="UP000260457">
    <property type="component" value="Chromosome"/>
</dbReference>